<dbReference type="SUPFAM" id="SSF51430">
    <property type="entry name" value="NAD(P)-linked oxidoreductase"/>
    <property type="match status" value="1"/>
</dbReference>
<dbReference type="PANTHER" id="PTHR43364">
    <property type="entry name" value="NADH-SPECIFIC METHYLGLYOXAL REDUCTASE-RELATED"/>
    <property type="match status" value="1"/>
</dbReference>
<dbReference type="Pfam" id="PF00248">
    <property type="entry name" value="Aldo_ket_red"/>
    <property type="match status" value="1"/>
</dbReference>
<protein>
    <submittedName>
        <fullName evidence="3">Aldo/keto reductase</fullName>
    </submittedName>
</protein>
<organism evidence="3 4">
    <name type="scientific">Ancylobacter mangrovi</name>
    <dbReference type="NCBI Taxonomy" id="2972472"/>
    <lineage>
        <taxon>Bacteria</taxon>
        <taxon>Pseudomonadati</taxon>
        <taxon>Pseudomonadota</taxon>
        <taxon>Alphaproteobacteria</taxon>
        <taxon>Hyphomicrobiales</taxon>
        <taxon>Xanthobacteraceae</taxon>
        <taxon>Ancylobacter</taxon>
    </lineage>
</organism>
<evidence type="ECO:0000313" key="3">
    <source>
        <dbReference type="EMBL" id="MCS0497753.1"/>
    </source>
</evidence>
<comment type="caution">
    <text evidence="3">The sequence shown here is derived from an EMBL/GenBank/DDBJ whole genome shotgun (WGS) entry which is preliminary data.</text>
</comment>
<evidence type="ECO:0000256" key="1">
    <source>
        <dbReference type="ARBA" id="ARBA00023002"/>
    </source>
</evidence>
<dbReference type="Gene3D" id="3.20.20.100">
    <property type="entry name" value="NADP-dependent oxidoreductase domain"/>
    <property type="match status" value="1"/>
</dbReference>
<dbReference type="PANTHER" id="PTHR43364:SF4">
    <property type="entry name" value="NAD(P)-LINKED OXIDOREDUCTASE SUPERFAMILY PROTEIN"/>
    <property type="match status" value="1"/>
</dbReference>
<evidence type="ECO:0000313" key="4">
    <source>
        <dbReference type="Proteomes" id="UP001151088"/>
    </source>
</evidence>
<dbReference type="GO" id="GO:0016491">
    <property type="term" value="F:oxidoreductase activity"/>
    <property type="evidence" value="ECO:0007669"/>
    <property type="project" value="UniProtKB-KW"/>
</dbReference>
<dbReference type="AlphaFoldDB" id="A0A9X2T921"/>
<feature type="domain" description="NADP-dependent oxidoreductase" evidence="2">
    <location>
        <begin position="19"/>
        <end position="314"/>
    </location>
</feature>
<keyword evidence="4" id="KW-1185">Reference proteome</keyword>
<reference evidence="3" key="1">
    <citation type="submission" date="2022-08" db="EMBL/GenBank/DDBJ databases">
        <authorList>
            <person name="Li F."/>
        </authorList>
    </citation>
    <scope>NUCLEOTIDE SEQUENCE</scope>
    <source>
        <strain evidence="3">MQZ15Z-1</strain>
    </source>
</reference>
<dbReference type="GO" id="GO:0005829">
    <property type="term" value="C:cytosol"/>
    <property type="evidence" value="ECO:0007669"/>
    <property type="project" value="UniProtKB-ARBA"/>
</dbReference>
<dbReference type="Proteomes" id="UP001151088">
    <property type="component" value="Unassembled WGS sequence"/>
</dbReference>
<dbReference type="InterPro" id="IPR023210">
    <property type="entry name" value="NADP_OxRdtase_dom"/>
</dbReference>
<proteinExistence type="predicted"/>
<name>A0A9X2T921_9HYPH</name>
<accession>A0A9X2T921</accession>
<dbReference type="EMBL" id="JANTHZ010000014">
    <property type="protein sequence ID" value="MCS0497753.1"/>
    <property type="molecule type" value="Genomic_DNA"/>
</dbReference>
<dbReference type="InterPro" id="IPR020471">
    <property type="entry name" value="AKR"/>
</dbReference>
<dbReference type="PRINTS" id="PR00069">
    <property type="entry name" value="ALDKETRDTASE"/>
</dbReference>
<dbReference type="InterPro" id="IPR050523">
    <property type="entry name" value="AKR_Detox_Biosynth"/>
</dbReference>
<dbReference type="InterPro" id="IPR036812">
    <property type="entry name" value="NAD(P)_OxRdtase_dom_sf"/>
</dbReference>
<gene>
    <name evidence="3" type="ORF">NVS89_21910</name>
</gene>
<dbReference type="FunFam" id="3.20.20.100:FF:000004">
    <property type="entry name" value="Oxidoreductase, aldo/keto reductase"/>
    <property type="match status" value="1"/>
</dbReference>
<keyword evidence="1" id="KW-0560">Oxidoreductase</keyword>
<evidence type="ECO:0000259" key="2">
    <source>
        <dbReference type="Pfam" id="PF00248"/>
    </source>
</evidence>
<sequence>MSTHMPARRLGRSGLTVSRLALGAMNFGARTDEAESLRMIAAAAEAGVNFIDTADTYAGGRSEEIVGKAIAADRDAWVLATKLANRNGPGLNDRGLSRKWILHEAHQSLRRLGTDYVDILYLHMEDPLTPMEETVRALGQLQRDGAIRYFGVSNHSAWRIAALCALCDQEGIDRPVVSQPLYHALDRTAERELLPACRHFGLGVAVYSPTARGILSGKYRPDAPPPPDSRVAVADRRILEAAYHPDSVVAAMRIAGYAAERGVPPTAFALAWVLANDYVTSCIVGPRTFEQWQDYLAVLDVTWTAEDETTVDAIVPRGATAAPGLVDPKFAIEGREGPARTG</sequence>